<proteinExistence type="predicted"/>
<organism evidence="1 2">
    <name type="scientific">Triparma retinervis</name>
    <dbReference type="NCBI Taxonomy" id="2557542"/>
    <lineage>
        <taxon>Eukaryota</taxon>
        <taxon>Sar</taxon>
        <taxon>Stramenopiles</taxon>
        <taxon>Ochrophyta</taxon>
        <taxon>Bolidophyceae</taxon>
        <taxon>Parmales</taxon>
        <taxon>Triparmaceae</taxon>
        <taxon>Triparma</taxon>
    </lineage>
</organism>
<accession>A0A9W7E618</accession>
<sequence length="94" mass="10583">MIVETCEPGIITYLLPPSKLPLSSEPDTPIGILTDDEEEHTIIRSLIDQVRPDPEDLDPLGTILEILKNEKDIEREGDAQWEAYLHTSKEDADT</sequence>
<dbReference type="EMBL" id="BRXZ01001153">
    <property type="protein sequence ID" value="GMH63823.1"/>
    <property type="molecule type" value="Genomic_DNA"/>
</dbReference>
<gene>
    <name evidence="1" type="ORF">TrRE_jg5140</name>
</gene>
<reference evidence="1" key="1">
    <citation type="submission" date="2022-07" db="EMBL/GenBank/DDBJ databases">
        <title>Genome analysis of Parmales, a sister group of diatoms, reveals the evolutionary specialization of diatoms from phago-mixotrophs to photoautotrophs.</title>
        <authorList>
            <person name="Ban H."/>
            <person name="Sato S."/>
            <person name="Yoshikawa S."/>
            <person name="Kazumasa Y."/>
            <person name="Nakamura Y."/>
            <person name="Ichinomiya M."/>
            <person name="Saitoh K."/>
            <person name="Sato N."/>
            <person name="Blanc-Mathieu R."/>
            <person name="Endo H."/>
            <person name="Kuwata A."/>
            <person name="Ogata H."/>
        </authorList>
    </citation>
    <scope>NUCLEOTIDE SEQUENCE</scope>
</reference>
<dbReference type="OrthoDB" id="10548578at2759"/>
<comment type="caution">
    <text evidence="1">The sequence shown here is derived from an EMBL/GenBank/DDBJ whole genome shotgun (WGS) entry which is preliminary data.</text>
</comment>
<keyword evidence="2" id="KW-1185">Reference proteome</keyword>
<dbReference type="Proteomes" id="UP001165082">
    <property type="component" value="Unassembled WGS sequence"/>
</dbReference>
<evidence type="ECO:0000313" key="2">
    <source>
        <dbReference type="Proteomes" id="UP001165082"/>
    </source>
</evidence>
<evidence type="ECO:0000313" key="1">
    <source>
        <dbReference type="EMBL" id="GMH63823.1"/>
    </source>
</evidence>
<dbReference type="AlphaFoldDB" id="A0A9W7E618"/>
<name>A0A9W7E618_9STRA</name>
<protein>
    <submittedName>
        <fullName evidence="1">Uncharacterized protein</fullName>
    </submittedName>
</protein>